<dbReference type="FunFam" id="1.10.1090.10:FF:000001">
    <property type="entry name" value="Cytochrome b-c1 complex subunit 7"/>
    <property type="match status" value="1"/>
</dbReference>
<gene>
    <name evidence="10" type="ORF">QBC33DRAFT_526096</name>
</gene>
<keyword evidence="11" id="KW-1185">Reference proteome</keyword>
<dbReference type="EMBL" id="MU838999">
    <property type="protein sequence ID" value="KAK1770897.1"/>
    <property type="molecule type" value="Genomic_DNA"/>
</dbReference>
<keyword evidence="4 9" id="KW-0679">Respiratory chain</keyword>
<evidence type="ECO:0000256" key="3">
    <source>
        <dbReference type="ARBA" id="ARBA00022448"/>
    </source>
</evidence>
<dbReference type="GO" id="GO:0005743">
    <property type="term" value="C:mitochondrial inner membrane"/>
    <property type="evidence" value="ECO:0007669"/>
    <property type="project" value="UniProtKB-SubCell"/>
</dbReference>
<evidence type="ECO:0000256" key="4">
    <source>
        <dbReference type="ARBA" id="ARBA00022660"/>
    </source>
</evidence>
<evidence type="ECO:0000256" key="1">
    <source>
        <dbReference type="ARBA" id="ARBA00004443"/>
    </source>
</evidence>
<evidence type="ECO:0000256" key="9">
    <source>
        <dbReference type="PIRNR" id="PIRNR000022"/>
    </source>
</evidence>
<keyword evidence="5 9" id="KW-0999">Mitochondrion inner membrane</keyword>
<name>A0AAJ0C7E4_9PEZI</name>
<protein>
    <recommendedName>
        <fullName evidence="9">Cytochrome b-c1 complex subunit 7</fullName>
    </recommendedName>
</protein>
<evidence type="ECO:0000256" key="6">
    <source>
        <dbReference type="ARBA" id="ARBA00022982"/>
    </source>
</evidence>
<dbReference type="RefSeq" id="XP_060287110.1">
    <property type="nucleotide sequence ID" value="XM_060426876.1"/>
</dbReference>
<dbReference type="Proteomes" id="UP001244011">
    <property type="component" value="Unassembled WGS sequence"/>
</dbReference>
<comment type="caution">
    <text evidence="10">The sequence shown here is derived from an EMBL/GenBank/DDBJ whole genome shotgun (WGS) entry which is preliminary data.</text>
</comment>
<dbReference type="PANTHER" id="PTHR12022:SF0">
    <property type="entry name" value="CYTOCHROME B-C1 COMPLEX SUBUNIT 7"/>
    <property type="match status" value="1"/>
</dbReference>
<accession>A0AAJ0C7E4</accession>
<evidence type="ECO:0000256" key="8">
    <source>
        <dbReference type="ARBA" id="ARBA00023136"/>
    </source>
</evidence>
<evidence type="ECO:0000256" key="2">
    <source>
        <dbReference type="ARBA" id="ARBA00008554"/>
    </source>
</evidence>
<keyword evidence="3 9" id="KW-0813">Transport</keyword>
<evidence type="ECO:0000313" key="10">
    <source>
        <dbReference type="EMBL" id="KAK1770897.1"/>
    </source>
</evidence>
<dbReference type="InterPro" id="IPR036544">
    <property type="entry name" value="QCR7_sf"/>
</dbReference>
<dbReference type="Pfam" id="PF02271">
    <property type="entry name" value="UCR_14kD"/>
    <property type="match status" value="1"/>
</dbReference>
<keyword evidence="6 9" id="KW-0249">Electron transport</keyword>
<dbReference type="SUPFAM" id="SSF81524">
    <property type="entry name" value="14 kDa protein of cytochrome bc1 complex (Ubiquinol-cytochrome c reductase)"/>
    <property type="match status" value="1"/>
</dbReference>
<dbReference type="PIRSF" id="PIRSF000022">
    <property type="entry name" value="Bc1_14K"/>
    <property type="match status" value="1"/>
</dbReference>
<dbReference type="AlphaFoldDB" id="A0AAJ0C7E4"/>
<comment type="function">
    <text evidence="9">Component of the ubiquinol-cytochrome c oxidoreductase, a multisubunit transmembrane complex that is part of the mitochondrial electron transport chain which drives oxidative phosphorylation.</text>
</comment>
<proteinExistence type="inferred from homology"/>
<keyword evidence="8 9" id="KW-0472">Membrane</keyword>
<keyword evidence="7 9" id="KW-0496">Mitochondrion</keyword>
<evidence type="ECO:0000313" key="11">
    <source>
        <dbReference type="Proteomes" id="UP001244011"/>
    </source>
</evidence>
<dbReference type="Gene3D" id="1.10.1090.10">
    <property type="entry name" value="Cytochrome b-c1 complex subunit 7"/>
    <property type="match status" value="1"/>
</dbReference>
<dbReference type="GO" id="GO:0006122">
    <property type="term" value="P:mitochondrial electron transport, ubiquinol to cytochrome c"/>
    <property type="evidence" value="ECO:0007669"/>
    <property type="project" value="InterPro"/>
</dbReference>
<evidence type="ECO:0000256" key="7">
    <source>
        <dbReference type="ARBA" id="ARBA00023128"/>
    </source>
</evidence>
<comment type="subcellular location">
    <subcellularLocation>
        <location evidence="1">Mitochondrion inner membrane</location>
        <topology evidence="1">Peripheral membrane protein</topology>
        <orientation evidence="1">Matrix side</orientation>
    </subcellularLocation>
</comment>
<dbReference type="GO" id="GO:0045275">
    <property type="term" value="C:respiratory chain complex III"/>
    <property type="evidence" value="ECO:0007669"/>
    <property type="project" value="InterPro"/>
</dbReference>
<dbReference type="InterPro" id="IPR003197">
    <property type="entry name" value="QCR7"/>
</dbReference>
<evidence type="ECO:0000256" key="5">
    <source>
        <dbReference type="ARBA" id="ARBA00022792"/>
    </source>
</evidence>
<organism evidence="10 11">
    <name type="scientific">Phialemonium atrogriseum</name>
    <dbReference type="NCBI Taxonomy" id="1093897"/>
    <lineage>
        <taxon>Eukaryota</taxon>
        <taxon>Fungi</taxon>
        <taxon>Dikarya</taxon>
        <taxon>Ascomycota</taxon>
        <taxon>Pezizomycotina</taxon>
        <taxon>Sordariomycetes</taxon>
        <taxon>Sordariomycetidae</taxon>
        <taxon>Cephalothecales</taxon>
        <taxon>Cephalothecaceae</taxon>
        <taxon>Phialemonium</taxon>
    </lineage>
</organism>
<comment type="similarity">
    <text evidence="2 9">Belongs to the UQCRB/QCR7 family.</text>
</comment>
<reference evidence="10" key="1">
    <citation type="submission" date="2023-06" db="EMBL/GenBank/DDBJ databases">
        <title>Genome-scale phylogeny and comparative genomics of the fungal order Sordariales.</title>
        <authorList>
            <consortium name="Lawrence Berkeley National Laboratory"/>
            <person name="Hensen N."/>
            <person name="Bonometti L."/>
            <person name="Westerberg I."/>
            <person name="Brannstrom I.O."/>
            <person name="Guillou S."/>
            <person name="Cros-Aarteil S."/>
            <person name="Calhoun S."/>
            <person name="Haridas S."/>
            <person name="Kuo A."/>
            <person name="Mondo S."/>
            <person name="Pangilinan J."/>
            <person name="Riley R."/>
            <person name="Labutti K."/>
            <person name="Andreopoulos B."/>
            <person name="Lipzen A."/>
            <person name="Chen C."/>
            <person name="Yanf M."/>
            <person name="Daum C."/>
            <person name="Ng V."/>
            <person name="Clum A."/>
            <person name="Steindorff A."/>
            <person name="Ohm R."/>
            <person name="Martin F."/>
            <person name="Silar P."/>
            <person name="Natvig D."/>
            <person name="Lalanne C."/>
            <person name="Gautier V."/>
            <person name="Ament-Velasquez S.L."/>
            <person name="Kruys A."/>
            <person name="Hutchinson M.I."/>
            <person name="Powell A.J."/>
            <person name="Barry K."/>
            <person name="Miller A.N."/>
            <person name="Grigoriev I.V."/>
            <person name="Debuchy R."/>
            <person name="Gladieux P."/>
            <person name="Thoren M.H."/>
            <person name="Johannesson H."/>
        </authorList>
    </citation>
    <scope>NUCLEOTIDE SEQUENCE</scope>
    <source>
        <strain evidence="10">8032-3</strain>
    </source>
</reference>
<dbReference type="PANTHER" id="PTHR12022">
    <property type="entry name" value="UBIQUINOL-CYTOCHROME C REDUCTASE COMPLEX 14 KD PROTEIN"/>
    <property type="match status" value="1"/>
</dbReference>
<dbReference type="GeneID" id="85310063"/>
<sequence>MSAPSFAPFVLKRPWLRNMLRPLANWYANAASYRQMGLRADDLISEENETVALALKRLGPEENYDRVFRIRRAVQCSITHKLLPKSEWTKAEDDKPYLGPLIAQIEAEAKERKDLDALTVIKNH</sequence>